<feature type="domain" description="Glyoxalase-like" evidence="1">
    <location>
        <begin position="2"/>
        <end position="31"/>
    </location>
</feature>
<organism evidence="2 3">
    <name type="scientific">Nonomuraea helvata</name>
    <dbReference type="NCBI Taxonomy" id="37484"/>
    <lineage>
        <taxon>Bacteria</taxon>
        <taxon>Bacillati</taxon>
        <taxon>Actinomycetota</taxon>
        <taxon>Actinomycetes</taxon>
        <taxon>Streptosporangiales</taxon>
        <taxon>Streptosporangiaceae</taxon>
        <taxon>Nonomuraea</taxon>
    </lineage>
</organism>
<reference evidence="2 3" key="1">
    <citation type="submission" date="2024-09" db="EMBL/GenBank/DDBJ databases">
        <authorList>
            <person name="Sun Q."/>
            <person name="Mori K."/>
        </authorList>
    </citation>
    <scope>NUCLEOTIDE SEQUENCE [LARGE SCALE GENOMIC DNA]</scope>
    <source>
        <strain evidence="2 3">JCM 3143</strain>
    </source>
</reference>
<evidence type="ECO:0000313" key="2">
    <source>
        <dbReference type="EMBL" id="MFB9631630.1"/>
    </source>
</evidence>
<dbReference type="EMBL" id="JBHMBW010000106">
    <property type="protein sequence ID" value="MFB9631630.1"/>
    <property type="molecule type" value="Genomic_DNA"/>
</dbReference>
<sequence>MLELGASKHAHQPGRSFRVFLDPEGHPFCLCAS</sequence>
<protein>
    <submittedName>
        <fullName evidence="2">VOC family protein</fullName>
    </submittedName>
</protein>
<dbReference type="RefSeq" id="WP_344993115.1">
    <property type="nucleotide sequence ID" value="NZ_BAAAXV010000006.1"/>
</dbReference>
<dbReference type="InterPro" id="IPR041581">
    <property type="entry name" value="Glyoxalase_6"/>
</dbReference>
<dbReference type="Proteomes" id="UP001589532">
    <property type="component" value="Unassembled WGS sequence"/>
</dbReference>
<dbReference type="InterPro" id="IPR029068">
    <property type="entry name" value="Glyas_Bleomycin-R_OHBP_Dase"/>
</dbReference>
<dbReference type="Gene3D" id="3.10.180.10">
    <property type="entry name" value="2,3-Dihydroxybiphenyl 1,2-Dioxygenase, domain 1"/>
    <property type="match status" value="1"/>
</dbReference>
<name>A0ABV5SIW1_9ACTN</name>
<gene>
    <name evidence="2" type="ORF">ACFFSA_51955</name>
</gene>
<evidence type="ECO:0000313" key="3">
    <source>
        <dbReference type="Proteomes" id="UP001589532"/>
    </source>
</evidence>
<dbReference type="Pfam" id="PF18029">
    <property type="entry name" value="Glyoxalase_6"/>
    <property type="match status" value="1"/>
</dbReference>
<comment type="caution">
    <text evidence="2">The sequence shown here is derived from an EMBL/GenBank/DDBJ whole genome shotgun (WGS) entry which is preliminary data.</text>
</comment>
<proteinExistence type="predicted"/>
<keyword evidence="3" id="KW-1185">Reference proteome</keyword>
<accession>A0ABV5SIW1</accession>
<evidence type="ECO:0000259" key="1">
    <source>
        <dbReference type="Pfam" id="PF18029"/>
    </source>
</evidence>